<dbReference type="PANTHER" id="PTHR33603">
    <property type="entry name" value="METHYLTRANSFERASE"/>
    <property type="match status" value="1"/>
</dbReference>
<keyword evidence="2 5" id="KW-0808">Transferase</keyword>
<evidence type="ECO:0000256" key="2">
    <source>
        <dbReference type="ARBA" id="ARBA00022679"/>
    </source>
</evidence>
<protein>
    <recommendedName>
        <fullName evidence="5">Ribosomal RNA large subunit methyltransferase H</fullName>
        <ecNumber evidence="5">2.1.1.177</ecNumber>
    </recommendedName>
    <alternativeName>
        <fullName evidence="5">23S rRNA (pseudouridine1915-N3)-methyltransferase</fullName>
    </alternativeName>
    <alternativeName>
        <fullName evidence="5">23S rRNA m3Psi1915 methyltransferase</fullName>
    </alternativeName>
    <alternativeName>
        <fullName evidence="5">rRNA (pseudouridine-N3-)-methyltransferase RlmH</fullName>
    </alternativeName>
</protein>
<evidence type="ECO:0000256" key="1">
    <source>
        <dbReference type="ARBA" id="ARBA00022603"/>
    </source>
</evidence>
<reference evidence="7" key="1">
    <citation type="submission" date="2017-08" db="EMBL/GenBank/DDBJ databases">
        <authorList>
            <person name="Varghese N."/>
            <person name="Submissions S."/>
        </authorList>
    </citation>
    <scope>NUCLEOTIDE SEQUENCE [LARGE SCALE GENOMIC DNA]</scope>
    <source>
        <strain evidence="7">KCTC 23107</strain>
    </source>
</reference>
<accession>A0A286I9K3</accession>
<dbReference type="PANTHER" id="PTHR33603:SF1">
    <property type="entry name" value="RIBOSOMAL RNA LARGE SUBUNIT METHYLTRANSFERASE H"/>
    <property type="match status" value="1"/>
</dbReference>
<dbReference type="Proteomes" id="UP000219465">
    <property type="component" value="Unassembled WGS sequence"/>
</dbReference>
<feature type="binding site" evidence="5">
    <location>
        <begin position="127"/>
        <end position="132"/>
    </location>
    <ligand>
        <name>S-adenosyl-L-methionine</name>
        <dbReference type="ChEBI" id="CHEBI:59789"/>
    </ligand>
</feature>
<dbReference type="Gene3D" id="3.40.1280.10">
    <property type="match status" value="1"/>
</dbReference>
<feature type="binding site" evidence="5">
    <location>
        <position position="108"/>
    </location>
    <ligand>
        <name>S-adenosyl-L-methionine</name>
        <dbReference type="ChEBI" id="CHEBI:59789"/>
    </ligand>
</feature>
<dbReference type="EMBL" id="OCPC01000002">
    <property type="protein sequence ID" value="SOE16770.1"/>
    <property type="molecule type" value="Genomic_DNA"/>
</dbReference>
<evidence type="ECO:0000256" key="4">
    <source>
        <dbReference type="ARBA" id="ARBA00038303"/>
    </source>
</evidence>
<proteinExistence type="inferred from homology"/>
<comment type="subcellular location">
    <subcellularLocation>
        <location evidence="5">Cytoplasm</location>
    </subcellularLocation>
</comment>
<dbReference type="NCBIfam" id="NF000989">
    <property type="entry name" value="PRK00103.2-3"/>
    <property type="match status" value="1"/>
</dbReference>
<evidence type="ECO:0000256" key="3">
    <source>
        <dbReference type="ARBA" id="ARBA00022691"/>
    </source>
</evidence>
<comment type="similarity">
    <text evidence="4 5">Belongs to the RNA methyltransferase RlmH family.</text>
</comment>
<keyword evidence="3 5" id="KW-0949">S-adenosyl-L-methionine</keyword>
<dbReference type="OrthoDB" id="9806643at2"/>
<sequence length="160" mass="17427">MRITLFAVGRLKSGPESELSSRYLDRFAKSGGALGLDFARTTEIAESRAATADLRKKEEAAQLIRSIPDGAALILLDERGKTPDSPGFADMLARLRDDGRRDLVIAIGGADGLDPELHAKADAVICFGRMTWPHQLVRIMAAEQLYRAATILSGHPYHRA</sequence>
<name>A0A286I9K3_9HYPH</name>
<keyword evidence="5" id="KW-0698">rRNA processing</keyword>
<comment type="catalytic activity">
    <reaction evidence="5">
        <text>pseudouridine(1915) in 23S rRNA + S-adenosyl-L-methionine = N(3)-methylpseudouridine(1915) in 23S rRNA + S-adenosyl-L-homocysteine + H(+)</text>
        <dbReference type="Rhea" id="RHEA:42752"/>
        <dbReference type="Rhea" id="RHEA-COMP:10221"/>
        <dbReference type="Rhea" id="RHEA-COMP:10222"/>
        <dbReference type="ChEBI" id="CHEBI:15378"/>
        <dbReference type="ChEBI" id="CHEBI:57856"/>
        <dbReference type="ChEBI" id="CHEBI:59789"/>
        <dbReference type="ChEBI" id="CHEBI:65314"/>
        <dbReference type="ChEBI" id="CHEBI:74486"/>
        <dbReference type="EC" id="2.1.1.177"/>
    </reaction>
</comment>
<dbReference type="InterPro" id="IPR029028">
    <property type="entry name" value="Alpha/beta_knot_MTases"/>
</dbReference>
<evidence type="ECO:0000313" key="7">
    <source>
        <dbReference type="Proteomes" id="UP000219465"/>
    </source>
</evidence>
<dbReference type="AlphaFoldDB" id="A0A286I9K3"/>
<dbReference type="InterPro" id="IPR003742">
    <property type="entry name" value="RlmH-like"/>
</dbReference>
<dbReference type="CDD" id="cd18081">
    <property type="entry name" value="RlmH-like"/>
    <property type="match status" value="1"/>
</dbReference>
<dbReference type="GO" id="GO:0005737">
    <property type="term" value="C:cytoplasm"/>
    <property type="evidence" value="ECO:0007669"/>
    <property type="project" value="UniProtKB-SubCell"/>
</dbReference>
<evidence type="ECO:0000256" key="5">
    <source>
        <dbReference type="HAMAP-Rule" id="MF_00658"/>
    </source>
</evidence>
<dbReference type="NCBIfam" id="NF000988">
    <property type="entry name" value="PRK00103.2-2"/>
    <property type="match status" value="1"/>
</dbReference>
<dbReference type="Pfam" id="PF02590">
    <property type="entry name" value="SPOUT_MTase"/>
    <property type="match status" value="1"/>
</dbReference>
<keyword evidence="7" id="KW-1185">Reference proteome</keyword>
<dbReference type="RefSeq" id="WP_097106857.1">
    <property type="nucleotide sequence ID" value="NZ_OCPC01000002.1"/>
</dbReference>
<gene>
    <name evidence="5" type="primary">rlmH</name>
    <name evidence="6" type="ORF">SAMN05877838_1652</name>
</gene>
<dbReference type="GO" id="GO:0070038">
    <property type="term" value="F:rRNA (pseudouridine-N3-)-methyltransferase activity"/>
    <property type="evidence" value="ECO:0007669"/>
    <property type="project" value="UniProtKB-UniRule"/>
</dbReference>
<keyword evidence="5" id="KW-0963">Cytoplasm</keyword>
<evidence type="ECO:0000313" key="6">
    <source>
        <dbReference type="EMBL" id="SOE16770.1"/>
    </source>
</evidence>
<comment type="function">
    <text evidence="5">Specifically methylates the pseudouridine at position 1915 (m3Psi1915) in 23S rRNA.</text>
</comment>
<dbReference type="InterPro" id="IPR029026">
    <property type="entry name" value="tRNA_m1G_MTases_N"/>
</dbReference>
<comment type="subunit">
    <text evidence="5">Homodimer.</text>
</comment>
<feature type="binding site" evidence="5">
    <location>
        <position position="76"/>
    </location>
    <ligand>
        <name>S-adenosyl-L-methionine</name>
        <dbReference type="ChEBI" id="CHEBI:59789"/>
    </ligand>
</feature>
<dbReference type="EC" id="2.1.1.177" evidence="5"/>
<dbReference type="PIRSF" id="PIRSF004505">
    <property type="entry name" value="MT_bac"/>
    <property type="match status" value="1"/>
</dbReference>
<dbReference type="SUPFAM" id="SSF75217">
    <property type="entry name" value="alpha/beta knot"/>
    <property type="match status" value="1"/>
</dbReference>
<organism evidence="6 7">
    <name type="scientific">Hoeflea halophila</name>
    <dbReference type="NCBI Taxonomy" id="714899"/>
    <lineage>
        <taxon>Bacteria</taxon>
        <taxon>Pseudomonadati</taxon>
        <taxon>Pseudomonadota</taxon>
        <taxon>Alphaproteobacteria</taxon>
        <taxon>Hyphomicrobiales</taxon>
        <taxon>Rhizobiaceae</taxon>
        <taxon>Hoeflea</taxon>
    </lineage>
</organism>
<dbReference type="HAMAP" id="MF_00658">
    <property type="entry name" value="23SrRNA_methyltr_H"/>
    <property type="match status" value="1"/>
</dbReference>
<keyword evidence="1 5" id="KW-0489">Methyltransferase</keyword>